<dbReference type="EMBL" id="JAACFV010000068">
    <property type="protein sequence ID" value="KAF7507451.1"/>
    <property type="molecule type" value="Genomic_DNA"/>
</dbReference>
<feature type="region of interest" description="Disordered" evidence="1">
    <location>
        <begin position="1"/>
        <end position="24"/>
    </location>
</feature>
<dbReference type="AlphaFoldDB" id="A0A8H7AHY6"/>
<organism evidence="2 3">
    <name type="scientific">Endocarpon pusillum</name>
    <dbReference type="NCBI Taxonomy" id="364733"/>
    <lineage>
        <taxon>Eukaryota</taxon>
        <taxon>Fungi</taxon>
        <taxon>Dikarya</taxon>
        <taxon>Ascomycota</taxon>
        <taxon>Pezizomycotina</taxon>
        <taxon>Eurotiomycetes</taxon>
        <taxon>Chaetothyriomycetidae</taxon>
        <taxon>Verrucariales</taxon>
        <taxon>Verrucariaceae</taxon>
        <taxon>Endocarpon</taxon>
    </lineage>
</organism>
<reference evidence="2" key="1">
    <citation type="submission" date="2020-02" db="EMBL/GenBank/DDBJ databases">
        <authorList>
            <person name="Palmer J.M."/>
        </authorList>
    </citation>
    <scope>NUCLEOTIDE SEQUENCE</scope>
    <source>
        <strain evidence="2">EPUS1.4</strain>
        <tissue evidence="2">Thallus</tissue>
    </source>
</reference>
<dbReference type="Proteomes" id="UP000606974">
    <property type="component" value="Unassembled WGS sequence"/>
</dbReference>
<protein>
    <submittedName>
        <fullName evidence="2">Uncharacterized protein</fullName>
    </submittedName>
</protein>
<evidence type="ECO:0000313" key="3">
    <source>
        <dbReference type="Proteomes" id="UP000606974"/>
    </source>
</evidence>
<keyword evidence="3" id="KW-1185">Reference proteome</keyword>
<evidence type="ECO:0000256" key="1">
    <source>
        <dbReference type="SAM" id="MobiDB-lite"/>
    </source>
</evidence>
<comment type="caution">
    <text evidence="2">The sequence shown here is derived from an EMBL/GenBank/DDBJ whole genome shotgun (WGS) entry which is preliminary data.</text>
</comment>
<sequence length="74" mass="8252">MNDLLGSESPVRPRAKQKWSNTSVGSVKLPGRDEAIRLLHACHFTVRCYRVPGLHPFNLIPTGVLYLGQVLSRP</sequence>
<accession>A0A8H7AHY6</accession>
<proteinExistence type="predicted"/>
<name>A0A8H7AHY6_9EURO</name>
<evidence type="ECO:0000313" key="2">
    <source>
        <dbReference type="EMBL" id="KAF7507451.1"/>
    </source>
</evidence>
<gene>
    <name evidence="2" type="ORF">GJ744_010382</name>
</gene>